<dbReference type="AlphaFoldDB" id="A0AAW6TZJ6"/>
<dbReference type="InterPro" id="IPR007627">
    <property type="entry name" value="RNA_pol_sigma70_r2"/>
</dbReference>
<dbReference type="InterPro" id="IPR039425">
    <property type="entry name" value="RNA_pol_sigma-70-like"/>
</dbReference>
<keyword evidence="8" id="KW-1185">Reference proteome</keyword>
<evidence type="ECO:0000256" key="4">
    <source>
        <dbReference type="ARBA" id="ARBA00023163"/>
    </source>
</evidence>
<dbReference type="Gene3D" id="1.10.1740.10">
    <property type="match status" value="1"/>
</dbReference>
<feature type="domain" description="RNA polymerase sigma factor 70 region 4 type 2" evidence="6">
    <location>
        <begin position="129"/>
        <end position="179"/>
    </location>
</feature>
<dbReference type="RefSeq" id="WP_349244377.1">
    <property type="nucleotide sequence ID" value="NZ_JASCXX010000007.1"/>
</dbReference>
<dbReference type="Pfam" id="PF08281">
    <property type="entry name" value="Sigma70_r4_2"/>
    <property type="match status" value="1"/>
</dbReference>
<dbReference type="Pfam" id="PF04542">
    <property type="entry name" value="Sigma70_r2"/>
    <property type="match status" value="1"/>
</dbReference>
<comment type="similarity">
    <text evidence="1">Belongs to the sigma-70 factor family. ECF subfamily.</text>
</comment>
<dbReference type="SUPFAM" id="SSF88946">
    <property type="entry name" value="Sigma2 domain of RNA polymerase sigma factors"/>
    <property type="match status" value="1"/>
</dbReference>
<dbReference type="GO" id="GO:0003677">
    <property type="term" value="F:DNA binding"/>
    <property type="evidence" value="ECO:0007669"/>
    <property type="project" value="InterPro"/>
</dbReference>
<evidence type="ECO:0000259" key="5">
    <source>
        <dbReference type="Pfam" id="PF04542"/>
    </source>
</evidence>
<dbReference type="EMBL" id="JASCXX010000007">
    <property type="protein sequence ID" value="MDI6448968.1"/>
    <property type="molecule type" value="Genomic_DNA"/>
</dbReference>
<protein>
    <submittedName>
        <fullName evidence="7">Sigma-70 family RNA polymerase sigma factor</fullName>
    </submittedName>
</protein>
<dbReference type="InterPro" id="IPR013325">
    <property type="entry name" value="RNA_pol_sigma_r2"/>
</dbReference>
<dbReference type="SUPFAM" id="SSF88659">
    <property type="entry name" value="Sigma3 and sigma4 domains of RNA polymerase sigma factors"/>
    <property type="match status" value="1"/>
</dbReference>
<dbReference type="GO" id="GO:0006352">
    <property type="term" value="P:DNA-templated transcription initiation"/>
    <property type="evidence" value="ECO:0007669"/>
    <property type="project" value="InterPro"/>
</dbReference>
<proteinExistence type="inferred from homology"/>
<evidence type="ECO:0000256" key="3">
    <source>
        <dbReference type="ARBA" id="ARBA00023082"/>
    </source>
</evidence>
<evidence type="ECO:0000313" key="7">
    <source>
        <dbReference type="EMBL" id="MDI6448968.1"/>
    </source>
</evidence>
<dbReference type="PANTHER" id="PTHR43133">
    <property type="entry name" value="RNA POLYMERASE ECF-TYPE SIGMA FACTO"/>
    <property type="match status" value="1"/>
</dbReference>
<dbReference type="NCBIfam" id="TIGR02937">
    <property type="entry name" value="sigma70-ECF"/>
    <property type="match status" value="1"/>
</dbReference>
<gene>
    <name evidence="7" type="ORF">QJ522_07910</name>
</gene>
<accession>A0AAW6TZJ6</accession>
<dbReference type="Proteomes" id="UP001431776">
    <property type="component" value="Unassembled WGS sequence"/>
</dbReference>
<organism evidence="7 8">
    <name type="scientific">Anaerobaca lacustris</name>
    <dbReference type="NCBI Taxonomy" id="3044600"/>
    <lineage>
        <taxon>Bacteria</taxon>
        <taxon>Pseudomonadati</taxon>
        <taxon>Planctomycetota</taxon>
        <taxon>Phycisphaerae</taxon>
        <taxon>Sedimentisphaerales</taxon>
        <taxon>Anaerobacaceae</taxon>
        <taxon>Anaerobaca</taxon>
    </lineage>
</organism>
<dbReference type="InterPro" id="IPR013249">
    <property type="entry name" value="RNA_pol_sigma70_r4_t2"/>
</dbReference>
<evidence type="ECO:0000256" key="2">
    <source>
        <dbReference type="ARBA" id="ARBA00023015"/>
    </source>
</evidence>
<evidence type="ECO:0000259" key="6">
    <source>
        <dbReference type="Pfam" id="PF08281"/>
    </source>
</evidence>
<evidence type="ECO:0000313" key="8">
    <source>
        <dbReference type="Proteomes" id="UP001431776"/>
    </source>
</evidence>
<reference evidence="7" key="1">
    <citation type="submission" date="2023-05" db="EMBL/GenBank/DDBJ databases">
        <title>Anaerotaeda fermentans gen. nov., sp. nov., a novel anaerobic planctomycete of the new family within the order Sedimentisphaerales isolated from Taman Peninsula, Russia.</title>
        <authorList>
            <person name="Khomyakova M.A."/>
            <person name="Merkel A.Y."/>
            <person name="Slobodkin A.I."/>
        </authorList>
    </citation>
    <scope>NUCLEOTIDE SEQUENCE</scope>
    <source>
        <strain evidence="7">M17dextr</strain>
    </source>
</reference>
<dbReference type="InterPro" id="IPR036388">
    <property type="entry name" value="WH-like_DNA-bd_sf"/>
</dbReference>
<dbReference type="InterPro" id="IPR014284">
    <property type="entry name" value="RNA_pol_sigma-70_dom"/>
</dbReference>
<dbReference type="CDD" id="cd06171">
    <property type="entry name" value="Sigma70_r4"/>
    <property type="match status" value="1"/>
</dbReference>
<name>A0AAW6TZJ6_9BACT</name>
<evidence type="ECO:0000256" key="1">
    <source>
        <dbReference type="ARBA" id="ARBA00010641"/>
    </source>
</evidence>
<feature type="domain" description="RNA polymerase sigma-70 region 2" evidence="5">
    <location>
        <begin position="27"/>
        <end position="97"/>
    </location>
</feature>
<dbReference type="GO" id="GO:0016987">
    <property type="term" value="F:sigma factor activity"/>
    <property type="evidence" value="ECO:0007669"/>
    <property type="project" value="UniProtKB-KW"/>
</dbReference>
<dbReference type="PANTHER" id="PTHR43133:SF57">
    <property type="entry name" value="RNA POLYMERASE SIGMA-70 FACTOR"/>
    <property type="match status" value="1"/>
</dbReference>
<keyword evidence="3" id="KW-0731">Sigma factor</keyword>
<keyword evidence="4" id="KW-0804">Transcription</keyword>
<comment type="caution">
    <text evidence="7">The sequence shown here is derived from an EMBL/GenBank/DDBJ whole genome shotgun (WGS) entry which is preliminary data.</text>
</comment>
<sequence>MAKPVEQTPYDDLVVQAKTQAGALARLYELYYDRIYRFCVHRLYSTAAAEDITSGVFLTVAAAIRQFKGCTEQDFRAWIFTIAANQANAYIRKTSRRKRLMENVVAMRRAAQPQPQGYQDWSYMDWPTLYTAILQLKPEHQTVLTLRFFENMDFDEIGRIMDAKPATIRVTLHRVLRRLRGVLRDDFGPEERDEGA</sequence>
<dbReference type="InterPro" id="IPR013324">
    <property type="entry name" value="RNA_pol_sigma_r3/r4-like"/>
</dbReference>
<dbReference type="Gene3D" id="1.10.10.10">
    <property type="entry name" value="Winged helix-like DNA-binding domain superfamily/Winged helix DNA-binding domain"/>
    <property type="match status" value="1"/>
</dbReference>
<keyword evidence="2" id="KW-0805">Transcription regulation</keyword>